<protein>
    <submittedName>
        <fullName evidence="1">Uncharacterized protein</fullName>
    </submittedName>
</protein>
<keyword evidence="2" id="KW-1185">Reference proteome</keyword>
<evidence type="ECO:0000313" key="2">
    <source>
        <dbReference type="Proteomes" id="UP000800200"/>
    </source>
</evidence>
<dbReference type="Proteomes" id="UP000800200">
    <property type="component" value="Unassembled WGS sequence"/>
</dbReference>
<accession>A0A6A6DSJ2</accession>
<gene>
    <name evidence="1" type="ORF">K469DRAFT_257811</name>
</gene>
<proteinExistence type="predicted"/>
<evidence type="ECO:0000313" key="1">
    <source>
        <dbReference type="EMBL" id="KAF2181825.1"/>
    </source>
</evidence>
<sequence>MIKHMETRRSGTIPRHGQGEGRTFFTSFYHITATHVLQDLVFWLFYGLDLHLHSSGFLQRPQYNIWIIKSINILMLQMVALTIRHHLQSSTFLLKSTDLRSPARTIFSLPLISSSLITLYKKQKQNAFSAAALVPGHGSDGPSLALSISLELAMQPHSPLWRKATVECLSLHSQPLVVGSPSFEISGAPFVATTNTTFLLNLRVRQCPLTIKFELLFLDYGATFFDILEQGDEYMDCRSSHNRDAYYVNGHVDRHISARNG</sequence>
<dbReference type="EMBL" id="ML994651">
    <property type="protein sequence ID" value="KAF2181825.1"/>
    <property type="molecule type" value="Genomic_DNA"/>
</dbReference>
<reference evidence="1" key="1">
    <citation type="journal article" date="2020" name="Stud. Mycol.">
        <title>101 Dothideomycetes genomes: a test case for predicting lifestyles and emergence of pathogens.</title>
        <authorList>
            <person name="Haridas S."/>
            <person name="Albert R."/>
            <person name="Binder M."/>
            <person name="Bloem J."/>
            <person name="Labutti K."/>
            <person name="Salamov A."/>
            <person name="Andreopoulos B."/>
            <person name="Baker S."/>
            <person name="Barry K."/>
            <person name="Bills G."/>
            <person name="Bluhm B."/>
            <person name="Cannon C."/>
            <person name="Castanera R."/>
            <person name="Culley D."/>
            <person name="Daum C."/>
            <person name="Ezra D."/>
            <person name="Gonzalez J."/>
            <person name="Henrissat B."/>
            <person name="Kuo A."/>
            <person name="Liang C."/>
            <person name="Lipzen A."/>
            <person name="Lutzoni F."/>
            <person name="Magnuson J."/>
            <person name="Mondo S."/>
            <person name="Nolan M."/>
            <person name="Ohm R."/>
            <person name="Pangilinan J."/>
            <person name="Park H.-J."/>
            <person name="Ramirez L."/>
            <person name="Alfaro M."/>
            <person name="Sun H."/>
            <person name="Tritt A."/>
            <person name="Yoshinaga Y."/>
            <person name="Zwiers L.-H."/>
            <person name="Turgeon B."/>
            <person name="Goodwin S."/>
            <person name="Spatafora J."/>
            <person name="Crous P."/>
            <person name="Grigoriev I."/>
        </authorList>
    </citation>
    <scope>NUCLEOTIDE SEQUENCE</scope>
    <source>
        <strain evidence="1">CBS 207.26</strain>
    </source>
</reference>
<organism evidence="1 2">
    <name type="scientific">Zopfia rhizophila CBS 207.26</name>
    <dbReference type="NCBI Taxonomy" id="1314779"/>
    <lineage>
        <taxon>Eukaryota</taxon>
        <taxon>Fungi</taxon>
        <taxon>Dikarya</taxon>
        <taxon>Ascomycota</taxon>
        <taxon>Pezizomycotina</taxon>
        <taxon>Dothideomycetes</taxon>
        <taxon>Dothideomycetes incertae sedis</taxon>
        <taxon>Zopfiaceae</taxon>
        <taxon>Zopfia</taxon>
    </lineage>
</organism>
<name>A0A6A6DSJ2_9PEZI</name>
<dbReference type="AlphaFoldDB" id="A0A6A6DSJ2"/>